<comment type="caution">
    <text evidence="1">The sequence shown here is derived from an EMBL/GenBank/DDBJ whole genome shotgun (WGS) entry which is preliminary data.</text>
</comment>
<name>A0ABN7X1N7_GIGMA</name>
<evidence type="ECO:0000313" key="1">
    <source>
        <dbReference type="EMBL" id="CAG8845853.1"/>
    </source>
</evidence>
<feature type="non-terminal residue" evidence="1">
    <location>
        <position position="1"/>
    </location>
</feature>
<gene>
    <name evidence="1" type="ORF">GMARGA_LOCUS37867</name>
</gene>
<evidence type="ECO:0000313" key="2">
    <source>
        <dbReference type="Proteomes" id="UP000789901"/>
    </source>
</evidence>
<sequence length="53" mass="5951">KPDFNNCTTEETRERSSNYISDFKIKPTGICSNYSNVNLTTATLTTSLEVMTL</sequence>
<feature type="non-terminal residue" evidence="1">
    <location>
        <position position="53"/>
    </location>
</feature>
<keyword evidence="2" id="KW-1185">Reference proteome</keyword>
<organism evidence="1 2">
    <name type="scientific">Gigaspora margarita</name>
    <dbReference type="NCBI Taxonomy" id="4874"/>
    <lineage>
        <taxon>Eukaryota</taxon>
        <taxon>Fungi</taxon>
        <taxon>Fungi incertae sedis</taxon>
        <taxon>Mucoromycota</taxon>
        <taxon>Glomeromycotina</taxon>
        <taxon>Glomeromycetes</taxon>
        <taxon>Diversisporales</taxon>
        <taxon>Gigasporaceae</taxon>
        <taxon>Gigaspora</taxon>
    </lineage>
</organism>
<accession>A0ABN7X1N7</accession>
<dbReference type="EMBL" id="CAJVQB010081184">
    <property type="protein sequence ID" value="CAG8845853.1"/>
    <property type="molecule type" value="Genomic_DNA"/>
</dbReference>
<protein>
    <submittedName>
        <fullName evidence="1">23850_t:CDS:1</fullName>
    </submittedName>
</protein>
<dbReference type="Proteomes" id="UP000789901">
    <property type="component" value="Unassembled WGS sequence"/>
</dbReference>
<proteinExistence type="predicted"/>
<reference evidence="1 2" key="1">
    <citation type="submission" date="2021-06" db="EMBL/GenBank/DDBJ databases">
        <authorList>
            <person name="Kallberg Y."/>
            <person name="Tangrot J."/>
            <person name="Rosling A."/>
        </authorList>
    </citation>
    <scope>NUCLEOTIDE SEQUENCE [LARGE SCALE GENOMIC DNA]</scope>
    <source>
        <strain evidence="1 2">120-4 pot B 10/14</strain>
    </source>
</reference>